<protein>
    <recommendedName>
        <fullName evidence="3">histidine kinase</fullName>
        <ecNumber evidence="3">2.7.13.3</ecNumber>
    </recommendedName>
</protein>
<dbReference type="Proteomes" id="UP000245368">
    <property type="component" value="Chromosome"/>
</dbReference>
<evidence type="ECO:0000256" key="4">
    <source>
        <dbReference type="ARBA" id="ARBA00022553"/>
    </source>
</evidence>
<keyword evidence="9" id="KW-0472">Membrane</keyword>
<dbReference type="Pfam" id="PF05227">
    <property type="entry name" value="CHASE3"/>
    <property type="match status" value="1"/>
</dbReference>
<evidence type="ECO:0000313" key="13">
    <source>
        <dbReference type="Proteomes" id="UP000245368"/>
    </source>
</evidence>
<dbReference type="PANTHER" id="PTHR43304">
    <property type="entry name" value="PHYTOCHROME-LIKE PROTEIN CPH1"/>
    <property type="match status" value="1"/>
</dbReference>
<sequence length="523" mass="57748">MRPRPDLHLQSVSLFLLRPLVGPLLLLLAVAGAVVWGIDRNARQIEVLNAAQVRLNLINLLSRDVIDMETGLRGYLLTGEGSYLDPYRKGRAHFRERLGTLRRLSVNEVQRANLRRVETTLARWEASVAGPSLAARRGAAAEPPNGKQLIDEARAQLATLERNEMRRREAAAAASLAALQLVRTVTIAGLLIAVLLLFYAAQRAARTLTQGLHSLNDGAARIAQGDYDPAPLDVPIREVQALRGQFHSMAAAVEQREQKLKAAQQVLEETNRDLERSNRELEQFAYVASHDLQEPLRTIGSYTALLSRRYEGQLDERADQYIRFTLSATHRLKGLIQDLLLYSRVRQQGKVAEQFSAQRLVDEVLGDFQDLIRRSGAHVSVDELPPVWGNPELLRHVFQNLIGNALKFLDPQRPGEISVSALKLPHAWKFSVQDNGIGIEAAYFERIFGVFQRLHGIGTFEGSGIGLAVVKNVVERHGGAMQVESTLGQGSTFSFTLPHPHPPERAASAAALVPSPDTPQGSA</sequence>
<dbReference type="EMBL" id="CP029494">
    <property type="protein sequence ID" value="AWN22688.1"/>
    <property type="molecule type" value="Genomic_DNA"/>
</dbReference>
<dbReference type="EC" id="2.7.13.3" evidence="3"/>
<feature type="domain" description="HAMP" evidence="11">
    <location>
        <begin position="206"/>
        <end position="258"/>
    </location>
</feature>
<feature type="transmembrane region" description="Helical" evidence="9">
    <location>
        <begin position="20"/>
        <end position="38"/>
    </location>
</feature>
<dbReference type="SUPFAM" id="SSF47384">
    <property type="entry name" value="Homodimeric domain of signal transducing histidine kinase"/>
    <property type="match status" value="1"/>
</dbReference>
<dbReference type="KEGG" id="dez:DKM44_05110"/>
<keyword evidence="7" id="KW-0175">Coiled coil</keyword>
<reference evidence="12 13" key="1">
    <citation type="submission" date="2018-05" db="EMBL/GenBank/DDBJ databases">
        <title>Complete Genome Sequence of Deinococcus sp. strain 17bor-2.</title>
        <authorList>
            <person name="Srinivasan S."/>
        </authorList>
    </citation>
    <scope>NUCLEOTIDE SEQUENCE [LARGE SCALE GENOMIC DNA]</scope>
    <source>
        <strain evidence="12 13">17bor-2</strain>
    </source>
</reference>
<comment type="catalytic activity">
    <reaction evidence="1">
        <text>ATP + protein L-histidine = ADP + protein N-phospho-L-histidine.</text>
        <dbReference type="EC" id="2.7.13.3"/>
    </reaction>
</comment>
<organism evidence="12 13">
    <name type="scientific">Deinococcus irradiatisoli</name>
    <dbReference type="NCBI Taxonomy" id="2202254"/>
    <lineage>
        <taxon>Bacteria</taxon>
        <taxon>Thermotogati</taxon>
        <taxon>Deinococcota</taxon>
        <taxon>Deinococci</taxon>
        <taxon>Deinococcales</taxon>
        <taxon>Deinococcaceae</taxon>
        <taxon>Deinococcus</taxon>
    </lineage>
</organism>
<name>A0A2Z3JLM9_9DEIO</name>
<proteinExistence type="predicted"/>
<dbReference type="SMART" id="SM00304">
    <property type="entry name" value="HAMP"/>
    <property type="match status" value="1"/>
</dbReference>
<dbReference type="SMART" id="SM00388">
    <property type="entry name" value="HisKA"/>
    <property type="match status" value="1"/>
</dbReference>
<evidence type="ECO:0000256" key="5">
    <source>
        <dbReference type="ARBA" id="ARBA00022679"/>
    </source>
</evidence>
<dbReference type="Gene3D" id="3.30.565.10">
    <property type="entry name" value="Histidine kinase-like ATPase, C-terminal domain"/>
    <property type="match status" value="1"/>
</dbReference>
<feature type="region of interest" description="Disordered" evidence="8">
    <location>
        <begin position="504"/>
        <end position="523"/>
    </location>
</feature>
<dbReference type="RefSeq" id="WP_109825972.1">
    <property type="nucleotide sequence ID" value="NZ_CP029494.1"/>
</dbReference>
<dbReference type="PROSITE" id="PS50885">
    <property type="entry name" value="HAMP"/>
    <property type="match status" value="1"/>
</dbReference>
<dbReference type="InterPro" id="IPR003594">
    <property type="entry name" value="HATPase_dom"/>
</dbReference>
<keyword evidence="5" id="KW-0808">Transferase</keyword>
<evidence type="ECO:0000256" key="6">
    <source>
        <dbReference type="ARBA" id="ARBA00022777"/>
    </source>
</evidence>
<evidence type="ECO:0000259" key="10">
    <source>
        <dbReference type="PROSITE" id="PS50109"/>
    </source>
</evidence>
<dbReference type="Gene3D" id="6.10.340.10">
    <property type="match status" value="1"/>
</dbReference>
<evidence type="ECO:0000256" key="8">
    <source>
        <dbReference type="SAM" id="MobiDB-lite"/>
    </source>
</evidence>
<evidence type="ECO:0000313" key="12">
    <source>
        <dbReference type="EMBL" id="AWN22688.1"/>
    </source>
</evidence>
<dbReference type="InterPro" id="IPR036890">
    <property type="entry name" value="HATPase_C_sf"/>
</dbReference>
<evidence type="ECO:0000256" key="9">
    <source>
        <dbReference type="SAM" id="Phobius"/>
    </source>
</evidence>
<dbReference type="PANTHER" id="PTHR43304:SF1">
    <property type="entry name" value="PAC DOMAIN-CONTAINING PROTEIN"/>
    <property type="match status" value="1"/>
</dbReference>
<keyword evidence="9" id="KW-1133">Transmembrane helix</keyword>
<feature type="domain" description="Histidine kinase" evidence="10">
    <location>
        <begin position="287"/>
        <end position="501"/>
    </location>
</feature>
<keyword evidence="4" id="KW-0597">Phosphoprotein</keyword>
<dbReference type="InterPro" id="IPR003661">
    <property type="entry name" value="HisK_dim/P_dom"/>
</dbReference>
<evidence type="ECO:0000256" key="3">
    <source>
        <dbReference type="ARBA" id="ARBA00012438"/>
    </source>
</evidence>
<dbReference type="InterPro" id="IPR005467">
    <property type="entry name" value="His_kinase_dom"/>
</dbReference>
<keyword evidence="9" id="KW-0812">Transmembrane</keyword>
<dbReference type="GO" id="GO:0016020">
    <property type="term" value="C:membrane"/>
    <property type="evidence" value="ECO:0007669"/>
    <property type="project" value="UniProtKB-SubCell"/>
</dbReference>
<dbReference type="OrthoDB" id="9759607at2"/>
<dbReference type="FunFam" id="3.30.565.10:FF:000006">
    <property type="entry name" value="Sensor histidine kinase WalK"/>
    <property type="match status" value="1"/>
</dbReference>
<dbReference type="CDD" id="cd00082">
    <property type="entry name" value="HisKA"/>
    <property type="match status" value="1"/>
</dbReference>
<feature type="transmembrane region" description="Helical" evidence="9">
    <location>
        <begin position="170"/>
        <end position="200"/>
    </location>
</feature>
<dbReference type="Gene3D" id="1.10.287.130">
    <property type="match status" value="1"/>
</dbReference>
<comment type="subcellular location">
    <subcellularLocation>
        <location evidence="2">Membrane</location>
    </subcellularLocation>
</comment>
<dbReference type="InterPro" id="IPR004358">
    <property type="entry name" value="Sig_transdc_His_kin-like_C"/>
</dbReference>
<dbReference type="InterPro" id="IPR036097">
    <property type="entry name" value="HisK_dim/P_sf"/>
</dbReference>
<evidence type="ECO:0000256" key="7">
    <source>
        <dbReference type="SAM" id="Coils"/>
    </source>
</evidence>
<dbReference type="Pfam" id="PF02518">
    <property type="entry name" value="HATPase_c"/>
    <property type="match status" value="1"/>
</dbReference>
<dbReference type="SUPFAM" id="SSF55874">
    <property type="entry name" value="ATPase domain of HSP90 chaperone/DNA topoisomerase II/histidine kinase"/>
    <property type="match status" value="1"/>
</dbReference>
<feature type="coiled-coil region" evidence="7">
    <location>
        <begin position="250"/>
        <end position="287"/>
    </location>
</feature>
<dbReference type="AlphaFoldDB" id="A0A2Z3JLM9"/>
<keyword evidence="6 12" id="KW-0418">Kinase</keyword>
<dbReference type="InterPro" id="IPR003660">
    <property type="entry name" value="HAMP_dom"/>
</dbReference>
<dbReference type="PRINTS" id="PR00344">
    <property type="entry name" value="BCTRLSENSOR"/>
</dbReference>
<evidence type="ECO:0000256" key="2">
    <source>
        <dbReference type="ARBA" id="ARBA00004370"/>
    </source>
</evidence>
<dbReference type="InterPro" id="IPR007891">
    <property type="entry name" value="CHASE3"/>
</dbReference>
<dbReference type="CDD" id="cd19410">
    <property type="entry name" value="HK9-like_sensor"/>
    <property type="match status" value="1"/>
</dbReference>
<dbReference type="SMART" id="SM00387">
    <property type="entry name" value="HATPase_c"/>
    <property type="match status" value="1"/>
</dbReference>
<gene>
    <name evidence="12" type="ORF">DKM44_05110</name>
</gene>
<dbReference type="InterPro" id="IPR052162">
    <property type="entry name" value="Sensor_kinase/Photoreceptor"/>
</dbReference>
<dbReference type="Pfam" id="PF00512">
    <property type="entry name" value="HisKA"/>
    <property type="match status" value="1"/>
</dbReference>
<evidence type="ECO:0000256" key="1">
    <source>
        <dbReference type="ARBA" id="ARBA00000085"/>
    </source>
</evidence>
<dbReference type="GO" id="GO:0000155">
    <property type="term" value="F:phosphorelay sensor kinase activity"/>
    <property type="evidence" value="ECO:0007669"/>
    <property type="project" value="InterPro"/>
</dbReference>
<evidence type="ECO:0000259" key="11">
    <source>
        <dbReference type="PROSITE" id="PS50885"/>
    </source>
</evidence>
<dbReference type="PROSITE" id="PS50109">
    <property type="entry name" value="HIS_KIN"/>
    <property type="match status" value="1"/>
</dbReference>
<accession>A0A2Z3JLM9</accession>
<keyword evidence="13" id="KW-1185">Reference proteome</keyword>